<comment type="caution">
    <text evidence="1">The sequence shown here is derived from an EMBL/GenBank/DDBJ whole genome shotgun (WGS) entry which is preliminary data.</text>
</comment>
<sequence>MKYRHFGRSLGFLKEHLSHPLEDLNEWGKEIKVENLPELRAR</sequence>
<dbReference type="Proteomes" id="UP001597118">
    <property type="component" value="Unassembled WGS sequence"/>
</dbReference>
<dbReference type="RefSeq" id="WP_379661187.1">
    <property type="nucleotide sequence ID" value="NZ_JBHUDG010000003.1"/>
</dbReference>
<protein>
    <submittedName>
        <fullName evidence="1">Uncharacterized protein</fullName>
    </submittedName>
</protein>
<evidence type="ECO:0000313" key="1">
    <source>
        <dbReference type="EMBL" id="MFD1628802.1"/>
    </source>
</evidence>
<gene>
    <name evidence="1" type="ORF">ACFSAH_02880</name>
</gene>
<evidence type="ECO:0000313" key="2">
    <source>
        <dbReference type="Proteomes" id="UP001597118"/>
    </source>
</evidence>
<name>A0ABW4I9X5_9SPHI</name>
<organism evidence="1 2">
    <name type="scientific">Pseudopedobacter beijingensis</name>
    <dbReference type="NCBI Taxonomy" id="1207056"/>
    <lineage>
        <taxon>Bacteria</taxon>
        <taxon>Pseudomonadati</taxon>
        <taxon>Bacteroidota</taxon>
        <taxon>Sphingobacteriia</taxon>
        <taxon>Sphingobacteriales</taxon>
        <taxon>Sphingobacteriaceae</taxon>
        <taxon>Pseudopedobacter</taxon>
    </lineage>
</organism>
<keyword evidence="2" id="KW-1185">Reference proteome</keyword>
<accession>A0ABW4I9X5</accession>
<proteinExistence type="predicted"/>
<reference evidence="2" key="1">
    <citation type="journal article" date="2019" name="Int. J. Syst. Evol. Microbiol.">
        <title>The Global Catalogue of Microorganisms (GCM) 10K type strain sequencing project: providing services to taxonomists for standard genome sequencing and annotation.</title>
        <authorList>
            <consortium name="The Broad Institute Genomics Platform"/>
            <consortium name="The Broad Institute Genome Sequencing Center for Infectious Disease"/>
            <person name="Wu L."/>
            <person name="Ma J."/>
        </authorList>
    </citation>
    <scope>NUCLEOTIDE SEQUENCE [LARGE SCALE GENOMIC DNA]</scope>
    <source>
        <strain evidence="2">CCUG 53762</strain>
    </source>
</reference>
<dbReference type="EMBL" id="JBHUDG010000003">
    <property type="protein sequence ID" value="MFD1628802.1"/>
    <property type="molecule type" value="Genomic_DNA"/>
</dbReference>